<evidence type="ECO:0000256" key="1">
    <source>
        <dbReference type="SAM" id="Phobius"/>
    </source>
</evidence>
<keyword evidence="3" id="KW-1185">Reference proteome</keyword>
<organism evidence="2 3">
    <name type="scientific">Phyllosticta citrichinensis</name>
    <dbReference type="NCBI Taxonomy" id="1130410"/>
    <lineage>
        <taxon>Eukaryota</taxon>
        <taxon>Fungi</taxon>
        <taxon>Dikarya</taxon>
        <taxon>Ascomycota</taxon>
        <taxon>Pezizomycotina</taxon>
        <taxon>Dothideomycetes</taxon>
        <taxon>Dothideomycetes incertae sedis</taxon>
        <taxon>Botryosphaeriales</taxon>
        <taxon>Phyllostictaceae</taxon>
        <taxon>Phyllosticta</taxon>
    </lineage>
</organism>
<name>A0ABR1XID2_9PEZI</name>
<feature type="transmembrane region" description="Helical" evidence="1">
    <location>
        <begin position="64"/>
        <end position="83"/>
    </location>
</feature>
<comment type="caution">
    <text evidence="2">The sequence shown here is derived from an EMBL/GenBank/DDBJ whole genome shotgun (WGS) entry which is preliminary data.</text>
</comment>
<gene>
    <name evidence="2" type="ORF">IWX90DRAFT_418330</name>
</gene>
<proteinExistence type="predicted"/>
<keyword evidence="1" id="KW-0472">Membrane</keyword>
<dbReference type="EMBL" id="JBBWUH010000010">
    <property type="protein sequence ID" value="KAK8155902.1"/>
    <property type="molecule type" value="Genomic_DNA"/>
</dbReference>
<protein>
    <recommendedName>
        <fullName evidence="4">Secreted protein</fullName>
    </recommendedName>
</protein>
<evidence type="ECO:0000313" key="3">
    <source>
        <dbReference type="Proteomes" id="UP001456524"/>
    </source>
</evidence>
<keyword evidence="1" id="KW-0812">Transmembrane</keyword>
<keyword evidence="1" id="KW-1133">Transmembrane helix</keyword>
<sequence>MHNVRLGRARLGWTGLGWSGLAVVVGGRSVAAGKQASKQACLVARAAFAAVAAAAAASRPLAGMLLLGAAVVVRLIFLTFFLFGASFHPPTGCFDEGGVGVGVETRNQGPDGDCRTIRFRLSARWRNLQSC</sequence>
<dbReference type="Proteomes" id="UP001456524">
    <property type="component" value="Unassembled WGS sequence"/>
</dbReference>
<evidence type="ECO:0000313" key="2">
    <source>
        <dbReference type="EMBL" id="KAK8155902.1"/>
    </source>
</evidence>
<reference evidence="2 3" key="1">
    <citation type="journal article" date="2022" name="G3 (Bethesda)">
        <title>Enemy or ally: a genomic approach to elucidate the lifestyle of Phyllosticta citrichinaensis.</title>
        <authorList>
            <person name="Buijs V.A."/>
            <person name="Groenewald J.Z."/>
            <person name="Haridas S."/>
            <person name="LaButti K.M."/>
            <person name="Lipzen A."/>
            <person name="Martin F.M."/>
            <person name="Barry K."/>
            <person name="Grigoriev I.V."/>
            <person name="Crous P.W."/>
            <person name="Seidl M.F."/>
        </authorList>
    </citation>
    <scope>NUCLEOTIDE SEQUENCE [LARGE SCALE GENOMIC DNA]</scope>
    <source>
        <strain evidence="2 3">CBS 129764</strain>
    </source>
</reference>
<accession>A0ABR1XID2</accession>
<evidence type="ECO:0008006" key="4">
    <source>
        <dbReference type="Google" id="ProtNLM"/>
    </source>
</evidence>